<comment type="caution">
    <text evidence="2">The sequence shown here is derived from an EMBL/GenBank/DDBJ whole genome shotgun (WGS) entry which is preliminary data.</text>
</comment>
<reference evidence="2 3" key="1">
    <citation type="submission" date="2017-12" db="EMBL/GenBank/DDBJ databases">
        <title>Comparative genomics of Botrytis spp.</title>
        <authorList>
            <person name="Valero-Jimenez C.A."/>
            <person name="Tapia P."/>
            <person name="Veloso J."/>
            <person name="Silva-Moreno E."/>
            <person name="Staats M."/>
            <person name="Valdes J.H."/>
            <person name="Van Kan J.A.L."/>
        </authorList>
    </citation>
    <scope>NUCLEOTIDE SEQUENCE [LARGE SCALE GENOMIC DNA]</scope>
    <source>
        <strain evidence="2 3">MUCL11595</strain>
    </source>
</reference>
<accession>A0A4Z1I142</accession>
<evidence type="ECO:0000313" key="3">
    <source>
        <dbReference type="Proteomes" id="UP000297527"/>
    </source>
</evidence>
<protein>
    <submittedName>
        <fullName evidence="2">Uncharacterized protein</fullName>
    </submittedName>
</protein>
<proteinExistence type="predicted"/>
<feature type="compositionally biased region" description="Basic and acidic residues" evidence="1">
    <location>
        <begin position="1"/>
        <end position="11"/>
    </location>
</feature>
<evidence type="ECO:0000313" key="2">
    <source>
        <dbReference type="EMBL" id="TGO52450.1"/>
    </source>
</evidence>
<name>A0A4Z1I142_9HELO</name>
<dbReference type="OrthoDB" id="3513873at2759"/>
<dbReference type="AlphaFoldDB" id="A0A4Z1I142"/>
<dbReference type="Proteomes" id="UP000297527">
    <property type="component" value="Unassembled WGS sequence"/>
</dbReference>
<feature type="region of interest" description="Disordered" evidence="1">
    <location>
        <begin position="1"/>
        <end position="62"/>
    </location>
</feature>
<keyword evidence="3" id="KW-1185">Reference proteome</keyword>
<evidence type="ECO:0000256" key="1">
    <source>
        <dbReference type="SAM" id="MobiDB-lite"/>
    </source>
</evidence>
<gene>
    <name evidence="2" type="ORF">BCON_0141g00220</name>
</gene>
<dbReference type="EMBL" id="PQXN01000141">
    <property type="protein sequence ID" value="TGO52450.1"/>
    <property type="molecule type" value="Genomic_DNA"/>
</dbReference>
<organism evidence="2 3">
    <name type="scientific">Botryotinia convoluta</name>
    <dbReference type="NCBI Taxonomy" id="54673"/>
    <lineage>
        <taxon>Eukaryota</taxon>
        <taxon>Fungi</taxon>
        <taxon>Dikarya</taxon>
        <taxon>Ascomycota</taxon>
        <taxon>Pezizomycotina</taxon>
        <taxon>Leotiomycetes</taxon>
        <taxon>Helotiales</taxon>
        <taxon>Sclerotiniaceae</taxon>
        <taxon>Botryotinia</taxon>
    </lineage>
</organism>
<feature type="compositionally biased region" description="Basic and acidic residues" evidence="1">
    <location>
        <begin position="47"/>
        <end position="62"/>
    </location>
</feature>
<sequence>MERYRERDIRRQAKRGSKQVAAQKAKEKHERGAQAARHARRIQNRAAIERERRTPWDTERKAADKTAESLFNYIKAQRQQAQHSNKWGSKIASKLHSKATQERIETEAKQQILVLERNFEIARKAEEERWLQELGENRNARNAKIHVKEILTYLAEDQAQRRLRANYDGN</sequence>